<proteinExistence type="predicted"/>
<evidence type="ECO:0000313" key="2">
    <source>
        <dbReference type="EMBL" id="SFH52074.1"/>
    </source>
</evidence>
<gene>
    <name evidence="2" type="ORF">SAMN04487959_10573</name>
</gene>
<organism evidence="2 3">
    <name type="scientific">Modicisalibacter xianhensis</name>
    <dbReference type="NCBI Taxonomy" id="442341"/>
    <lineage>
        <taxon>Bacteria</taxon>
        <taxon>Pseudomonadati</taxon>
        <taxon>Pseudomonadota</taxon>
        <taxon>Gammaproteobacteria</taxon>
        <taxon>Oceanospirillales</taxon>
        <taxon>Halomonadaceae</taxon>
        <taxon>Modicisalibacter</taxon>
    </lineage>
</organism>
<evidence type="ECO:0000313" key="3">
    <source>
        <dbReference type="Proteomes" id="UP000199040"/>
    </source>
</evidence>
<dbReference type="SUPFAM" id="SSF52540">
    <property type="entry name" value="P-loop containing nucleoside triphosphate hydrolases"/>
    <property type="match status" value="1"/>
</dbReference>
<dbReference type="InterPro" id="IPR027417">
    <property type="entry name" value="P-loop_NTPase"/>
</dbReference>
<name>A0A1I3APV2_9GAMM</name>
<feature type="domain" description="ATPase" evidence="1">
    <location>
        <begin position="28"/>
        <end position="202"/>
    </location>
</feature>
<sequence length="1623" mass="184711">MNAIVTPSLFSKYTFPSIDGHVLRDGLINTLEMYAKTFDVVYVYGEEGFGKTSVLAEFVKRNEGDCIALVIDPISKYSYYEDSVVRDIFVQLKAYMGEEDEALSLNIDKKELIRTFNTVEYFLKKNGKRIYFVIDGLDQIPDEDDSYVKEILSVLPFSGKNIGFVFSAKKGMLENSVTVRKSKAINIDLFSLEEAKYVLKGVDEEKVKILINSFSATPETLLTIERIIKQGGSADEILQMDIEGTEGLFEEEWRRSHEVILKHEYLIGVIAYAKTPIKIPKILDEFSLSKACFEEIENISFLETKDGTVKFRSAGYLKFAKKKMQKIKASSLRHITNLMCQDPRSLESLSSLADYYSEMGDTQAVISQLSNENLELLLNESKSINDLSRQIALGVMNSGSNEVEMLRFCYLKSLINGIKTSPLLKSELKSLLVKEDVKSALDLANSASSNEERLQMLCLIATDYKEKEKPFPEYLCSQVDDLYRTLSPEHLGVEKTLDIAIDLLSFDSEKAMSLINKIDSMGGGGENKSEYAFFRFTMQALQKKPDAFDSDFIDVKNIGDKKRKAIETIRLFKEGKPAEKIIEGLKHIDKSGEKIFILRNWIKSSPQRENNYVLIDYVIDLAIKTTDYSANATFYSDICRCLPYLEVNVKTKTVYNKICAQIETLKKIGPTINLVETLMYLSEFEEKAGILNYTHGYIYKYIGENVKDKAVALAALCLLSSKVNDSCLKETLKNKKEEWFLDLVEYTANQFDVLKEALLFESEFDLKNSLLWCKKINTEYRRSEAIGFVLSNFCNDLGASDRGITIDELCMEIRKIKIPQYRDECIDLLINYLESCAQASKNDFKKVIKLALRTKSNSNICKFSSKIINAIHKAGYSMPEQEKKLEETLFQAWSSLDGDCLKIDHAFRISSVLSKKSESLSDNYIDFAINLRREAVIDNEEVLHAYSASIDLQIRTMYFLVKNSIQDEEDTIHLLDEISKMPSVVGRAKHLARLVSVFQKSGLDSEAKSIIQSHIYPLLDNLDKQSTQYAVCVYYTSPVIYSFNQVSFKGLIDPVVHSDIYFSDRILSRCLVYLLFDCILGDPFDAVKNYEYSVAYSDVESILDIISQMRDDSVAYYHLREVARVVKNLKKKRVLSEAQNNSLLSKFGGYVASFPKDHGVKHEGYAICVKALVLFLEGNKNSSSWQELLEEAISVPNISDRAFVIAEIAGFMPTSLVQSKKDAFEASFRLVETIPSFLDRLSRYEYLAELSKRTDKNFAKKSLKNAFLISSYEDTEEFTQKRLSLIDAAYGIDEDFPDTLSAVYNDDPARKKILEKNIREKKKTAEEKKKFDPEVSEIGSNCYSEKYADLAWQLLGKLNASNHPPVKTNKFSNFLKGVSEYGYEEMYPLLSYYVHMLGEKYQGRANAQKFIRPIFEVFKVCSSSFSKIYNFEVSIRNNAFEDEGRGSVVVGFDETEKAIEFMRCWVNGLKGYEIFVFDPYFSLEDLRFIGDAISKDPDFNIRIMTSIKQKNNIASSCGGDISEGIIDFWEENVSTGEMPDIELLFAGAASLDWELPIHDRWWLSEDSGITIGTSMNGVGKRLSVLSKLDSNETAEIEQKLESYVNKKQKSFDGKRVRYESLSI</sequence>
<dbReference type="Pfam" id="PF01637">
    <property type="entry name" value="ATPase_2"/>
    <property type="match status" value="1"/>
</dbReference>
<keyword evidence="3" id="KW-1185">Reference proteome</keyword>
<protein>
    <submittedName>
        <fullName evidence="2">ATPase</fullName>
    </submittedName>
</protein>
<dbReference type="Proteomes" id="UP000199040">
    <property type="component" value="Unassembled WGS sequence"/>
</dbReference>
<evidence type="ECO:0000259" key="1">
    <source>
        <dbReference type="Pfam" id="PF01637"/>
    </source>
</evidence>
<reference evidence="2 3" key="1">
    <citation type="submission" date="2016-10" db="EMBL/GenBank/DDBJ databases">
        <authorList>
            <person name="de Groot N.N."/>
        </authorList>
    </citation>
    <scope>NUCLEOTIDE SEQUENCE [LARGE SCALE GENOMIC DNA]</scope>
    <source>
        <strain evidence="2 3">CGMCC 1.6848</strain>
    </source>
</reference>
<accession>A0A1I3APV2</accession>
<dbReference type="GO" id="GO:0005524">
    <property type="term" value="F:ATP binding"/>
    <property type="evidence" value="ECO:0007669"/>
    <property type="project" value="InterPro"/>
</dbReference>
<dbReference type="EMBL" id="FOPY01000005">
    <property type="protein sequence ID" value="SFH52074.1"/>
    <property type="molecule type" value="Genomic_DNA"/>
</dbReference>
<dbReference type="RefSeq" id="WP_092845128.1">
    <property type="nucleotide sequence ID" value="NZ_FOPY01000005.1"/>
</dbReference>
<dbReference type="Gene3D" id="3.40.50.300">
    <property type="entry name" value="P-loop containing nucleotide triphosphate hydrolases"/>
    <property type="match status" value="1"/>
</dbReference>
<dbReference type="InterPro" id="IPR011579">
    <property type="entry name" value="ATPase_dom"/>
</dbReference>